<evidence type="ECO:0000313" key="8">
    <source>
        <dbReference type="EMBL" id="AAL73536.2"/>
    </source>
</evidence>
<feature type="region of interest" description="Disordered" evidence="4">
    <location>
        <begin position="473"/>
        <end position="504"/>
    </location>
</feature>
<accession>Q8W0S2</accession>
<evidence type="ECO:0000259" key="6">
    <source>
        <dbReference type="Pfam" id="PF00481"/>
    </source>
</evidence>
<proteinExistence type="predicted"/>
<dbReference type="InterPro" id="IPR036457">
    <property type="entry name" value="PPM-type-like_dom_sf"/>
</dbReference>
<evidence type="ECO:0000256" key="4">
    <source>
        <dbReference type="SAM" id="MobiDB-lite"/>
    </source>
</evidence>
<comment type="catalytic activity">
    <reaction evidence="3">
        <text>O-phospho-L-threonyl-[protein] + H2O = L-threonyl-[protein] + phosphate</text>
        <dbReference type="Rhea" id="RHEA:47004"/>
        <dbReference type="Rhea" id="RHEA-COMP:11060"/>
        <dbReference type="Rhea" id="RHEA-COMP:11605"/>
        <dbReference type="ChEBI" id="CHEBI:15377"/>
        <dbReference type="ChEBI" id="CHEBI:30013"/>
        <dbReference type="ChEBI" id="CHEBI:43474"/>
        <dbReference type="ChEBI" id="CHEBI:61977"/>
        <dbReference type="EC" id="3.1.3.16"/>
    </reaction>
</comment>
<protein>
    <recommendedName>
        <fullName evidence="1">protein-serine/threonine phosphatase</fullName>
        <ecNumber evidence="1">3.1.3.16</ecNumber>
    </recommendedName>
</protein>
<evidence type="ECO:0000256" key="5">
    <source>
        <dbReference type="SAM" id="Phobius"/>
    </source>
</evidence>
<evidence type="ECO:0000256" key="3">
    <source>
        <dbReference type="ARBA" id="ARBA00048336"/>
    </source>
</evidence>
<evidence type="ECO:0000256" key="1">
    <source>
        <dbReference type="ARBA" id="ARBA00013081"/>
    </source>
</evidence>
<comment type="catalytic activity">
    <reaction evidence="2">
        <text>O-phospho-L-seryl-[protein] + H2O = L-seryl-[protein] + phosphate</text>
        <dbReference type="Rhea" id="RHEA:20629"/>
        <dbReference type="Rhea" id="RHEA-COMP:9863"/>
        <dbReference type="Rhea" id="RHEA-COMP:11604"/>
        <dbReference type="ChEBI" id="CHEBI:15377"/>
        <dbReference type="ChEBI" id="CHEBI:29999"/>
        <dbReference type="ChEBI" id="CHEBI:43474"/>
        <dbReference type="ChEBI" id="CHEBI:83421"/>
        <dbReference type="EC" id="3.1.3.16"/>
    </reaction>
</comment>
<keyword evidence="5" id="KW-0472">Membrane</keyword>
<dbReference type="InterPro" id="IPR025315">
    <property type="entry name" value="DUF4220"/>
</dbReference>
<feature type="compositionally biased region" description="Acidic residues" evidence="4">
    <location>
        <begin position="577"/>
        <end position="586"/>
    </location>
</feature>
<dbReference type="SUPFAM" id="SSF81606">
    <property type="entry name" value="PP2C-like"/>
    <property type="match status" value="1"/>
</dbReference>
<feature type="region of interest" description="Disordered" evidence="4">
    <location>
        <begin position="171"/>
        <end position="190"/>
    </location>
</feature>
<gene>
    <name evidence="8" type="ORF">S250_18C08.26</name>
</gene>
<organism evidence="8">
    <name type="scientific">Sorghum bicolor</name>
    <name type="common">Sorghum</name>
    <name type="synonym">Sorghum vulgare</name>
    <dbReference type="NCBI Taxonomy" id="4558"/>
    <lineage>
        <taxon>Eukaryota</taxon>
        <taxon>Viridiplantae</taxon>
        <taxon>Streptophyta</taxon>
        <taxon>Embryophyta</taxon>
        <taxon>Tracheophyta</taxon>
        <taxon>Spermatophyta</taxon>
        <taxon>Magnoliopsida</taxon>
        <taxon>Liliopsida</taxon>
        <taxon>Poales</taxon>
        <taxon>Poaceae</taxon>
        <taxon>PACMAD clade</taxon>
        <taxon>Panicoideae</taxon>
        <taxon>Andropogonodae</taxon>
        <taxon>Andropogoneae</taxon>
        <taxon>Sorghinae</taxon>
        <taxon>Sorghum</taxon>
    </lineage>
</organism>
<evidence type="ECO:0000256" key="2">
    <source>
        <dbReference type="ARBA" id="ARBA00047761"/>
    </source>
</evidence>
<reference evidence="8" key="3">
    <citation type="submission" date="2004-02" db="EMBL/GenBank/DDBJ databases">
        <title>Extensive shuffling of gene order in genomes of the grass family.</title>
        <authorList>
            <person name="Lai J."/>
            <person name="Swigonova Z."/>
            <person name="Ma J."/>
            <person name="Ramakrishna W."/>
            <person name="Bennetzen J.L."/>
            <person name="Messing J."/>
        </authorList>
    </citation>
    <scope>NUCLEOTIDE SEQUENCE</scope>
</reference>
<dbReference type="Pfam" id="PF00481">
    <property type="entry name" value="PP2C"/>
    <property type="match status" value="1"/>
</dbReference>
<dbReference type="AlphaFoldDB" id="Q8W0S2"/>
<feature type="transmembrane region" description="Helical" evidence="5">
    <location>
        <begin position="47"/>
        <end position="68"/>
    </location>
</feature>
<dbReference type="Pfam" id="PF04578">
    <property type="entry name" value="DUF594"/>
    <property type="match status" value="1"/>
</dbReference>
<feature type="compositionally biased region" description="Low complexity" evidence="4">
    <location>
        <begin position="477"/>
        <end position="488"/>
    </location>
</feature>
<feature type="transmembrane region" description="Helical" evidence="5">
    <location>
        <begin position="14"/>
        <end position="35"/>
    </location>
</feature>
<dbReference type="GO" id="GO:0004722">
    <property type="term" value="F:protein serine/threonine phosphatase activity"/>
    <property type="evidence" value="ECO:0007669"/>
    <property type="project" value="UniProtKB-EC"/>
</dbReference>
<feature type="region of interest" description="Disordered" evidence="4">
    <location>
        <begin position="577"/>
        <end position="605"/>
    </location>
</feature>
<keyword evidence="5" id="KW-0812">Transmembrane</keyword>
<keyword evidence="5" id="KW-1133">Transmembrane helix</keyword>
<dbReference type="PANTHER" id="PTHR31325">
    <property type="entry name" value="OS01G0798800 PROTEIN-RELATED"/>
    <property type="match status" value="1"/>
</dbReference>
<feature type="compositionally biased region" description="Low complexity" evidence="4">
    <location>
        <begin position="594"/>
        <end position="605"/>
    </location>
</feature>
<reference evidence="8" key="1">
    <citation type="journal article" date="2004" name="Genome Res.">
        <title>Close split of sorghum and maize genome progenitors.</title>
        <authorList>
            <person name="Swigonova Z."/>
            <person name="Lai J."/>
            <person name="Ma J."/>
            <person name="Ramakrishna W."/>
            <person name="Llaca V."/>
            <person name="Bennetzen J.L."/>
            <person name="Messing J."/>
        </authorList>
    </citation>
    <scope>NUCLEOTIDE SEQUENCE</scope>
</reference>
<reference evidence="8" key="2">
    <citation type="journal article" date="2004" name="Genome Res.">
        <title>Gene loss and movement in the maize genome.</title>
        <authorList>
            <person name="Lai J."/>
            <person name="Ma J."/>
            <person name="Swigonova Z."/>
            <person name="Ramakrishna W."/>
            <person name="Linton E."/>
            <person name="Llaca V."/>
            <person name="Tanyolac B."/>
            <person name="Park Y.J."/>
            <person name="Jeong O.Y."/>
            <person name="Bennetzen J.L."/>
            <person name="Messing J."/>
        </authorList>
    </citation>
    <scope>NUCLEOTIDE SEQUENCE</scope>
</reference>
<feature type="domain" description="DUF4220" evidence="7">
    <location>
        <begin position="54"/>
        <end position="268"/>
    </location>
</feature>
<dbReference type="InterPro" id="IPR001932">
    <property type="entry name" value="PPM-type_phosphatase-like_dom"/>
</dbReference>
<feature type="transmembrane region" description="Helical" evidence="5">
    <location>
        <begin position="144"/>
        <end position="161"/>
    </location>
</feature>
<dbReference type="Gene3D" id="3.60.40.10">
    <property type="entry name" value="PPM-type phosphatase domain"/>
    <property type="match status" value="1"/>
</dbReference>
<feature type="transmembrane region" description="Helical" evidence="5">
    <location>
        <begin position="88"/>
        <end position="109"/>
    </location>
</feature>
<dbReference type="EMBL" id="AF466200">
    <property type="protein sequence ID" value="AAL73536.2"/>
    <property type="molecule type" value="Genomic_DNA"/>
</dbReference>
<feature type="domain" description="PPM-type phosphatase" evidence="6">
    <location>
        <begin position="393"/>
        <end position="445"/>
    </location>
</feature>
<dbReference type="InterPro" id="IPR007658">
    <property type="entry name" value="DUF594"/>
</dbReference>
<feature type="compositionally biased region" description="Low complexity" evidence="4">
    <location>
        <begin position="171"/>
        <end position="181"/>
    </location>
</feature>
<sequence length="769" mass="84844">MSFLDVPAQIWSEWGLRISVLLSLSANLLLSLLSGTRQRSASGWCSVLLWFGLWAAYQVAEIAAASAIGSLSLCGSDASAEEQVVIAFWAPFLLLHLGGPDTMTAYALEDNTMSLRKLAEMVFHIWGAFFYVQYKYIYRLRSRSWTLLATASAIMLLVGAVRTTTRRDDAWSSSSSDEVAGAGAGSTTISSKKLDLDDDEALRLAQDLFHVCRRALADSSVVKGSAKQDANEKIFQLGWDSMCKVVEMELSLMYEALYTKAIVLHAWPTVGYPHPSAVARRHRCRRVPLQPVLYGPQQPPHVVDVDDRNSENGRFSYGVVSSGKRASMDDFYEGRTDDVYREKIGMFGRSMYMMVLKLTTSQIQNFGQTRDVVTTASTAIIILEPLLLGGQGTWRVGGVLPVSWAFGDKLLKQYVVTDPEIRVVDSSLEFLTVASDGLWDVVTNESDTDSLALVHAMAVGIGHERVVEHRDMTPAGTSTNTNTNTTTSPWARRTREQRTAASTRSLDIRPGMGRCLLPSIPLPYTGRSPAFTTPTTSLPGQPNSIHPIHLSLPRQIQAVLVNLNSLFEKTLQSLGEIWDDDDDDDDGNKKTTGSSSSSSAPPAKAAQFRQDKLADMLLRKATKEEEWFKENHGRVLVRDAAVLAGALLNTGTRLQKRGQPRTKLLEFIFNVWVDKLLYAAVRCSAESHAKQLSRGGDLTTILWLILQHAGLFHIGEIKLKDMEPKEKKPEEKKNARGHGAFVAPNSSNALLAAWLVWGDTTADTNDIYT</sequence>
<name>Q8W0S2_SORBI</name>
<evidence type="ECO:0000259" key="7">
    <source>
        <dbReference type="Pfam" id="PF13968"/>
    </source>
</evidence>
<dbReference type="EC" id="3.1.3.16" evidence="1"/>
<dbReference type="ExpressionAtlas" id="Q8W0S2">
    <property type="expression patterns" value="baseline and differential"/>
</dbReference>
<dbReference type="Pfam" id="PF13968">
    <property type="entry name" value="DUF4220"/>
    <property type="match status" value="1"/>
</dbReference>